<evidence type="ECO:0000256" key="3">
    <source>
        <dbReference type="ARBA" id="ARBA00023274"/>
    </source>
</evidence>
<dbReference type="GO" id="GO:0003723">
    <property type="term" value="F:RNA binding"/>
    <property type="evidence" value="ECO:0007669"/>
    <property type="project" value="TreeGrafter"/>
</dbReference>
<dbReference type="InterPro" id="IPR036388">
    <property type="entry name" value="WH-like_DNA-bd_sf"/>
</dbReference>
<dbReference type="GO" id="GO:0000028">
    <property type="term" value="P:ribosomal small subunit assembly"/>
    <property type="evidence" value="ECO:0007669"/>
    <property type="project" value="TreeGrafter"/>
</dbReference>
<dbReference type="InterPro" id="IPR018277">
    <property type="entry name" value="Ribosomal_eS19_CS"/>
</dbReference>
<evidence type="ECO:0000313" key="7">
    <source>
        <dbReference type="Proteomes" id="UP000694569"/>
    </source>
</evidence>
<dbReference type="Ensembl" id="ENSLLET00000041710.1">
    <property type="protein sequence ID" value="ENSLLEP00000040094.1"/>
    <property type="gene ID" value="ENSLLEG00000025503.1"/>
</dbReference>
<protein>
    <recommendedName>
        <fullName evidence="4">Small ribosomal subunit protein eS19</fullName>
    </recommendedName>
    <alternativeName>
        <fullName evidence="5">40S ribosomal protein S19</fullName>
    </alternativeName>
</protein>
<proteinExistence type="inferred from homology"/>
<dbReference type="GeneTree" id="ENSGT00390000013102"/>
<dbReference type="GO" id="GO:0003735">
    <property type="term" value="F:structural constituent of ribosome"/>
    <property type="evidence" value="ECO:0007669"/>
    <property type="project" value="InterPro"/>
</dbReference>
<keyword evidence="7" id="KW-1185">Reference proteome</keyword>
<keyword evidence="3" id="KW-0687">Ribonucleoprotein</keyword>
<dbReference type="Gene3D" id="1.10.10.10">
    <property type="entry name" value="Winged helix-like DNA-binding domain superfamily/Winged helix DNA-binding domain"/>
    <property type="match status" value="1"/>
</dbReference>
<dbReference type="OrthoDB" id="428974at2759"/>
<dbReference type="PANTHER" id="PTHR11710:SF0">
    <property type="entry name" value="40S RIBOSOMAL PROTEIN S19"/>
    <property type="match status" value="1"/>
</dbReference>
<reference evidence="6" key="2">
    <citation type="submission" date="2025-09" db="UniProtKB">
        <authorList>
            <consortium name="Ensembl"/>
        </authorList>
    </citation>
    <scope>IDENTIFICATION</scope>
</reference>
<evidence type="ECO:0000256" key="5">
    <source>
        <dbReference type="ARBA" id="ARBA00035466"/>
    </source>
</evidence>
<evidence type="ECO:0000256" key="1">
    <source>
        <dbReference type="ARBA" id="ARBA00010014"/>
    </source>
</evidence>
<evidence type="ECO:0000256" key="4">
    <source>
        <dbReference type="ARBA" id="ARBA00035143"/>
    </source>
</evidence>
<dbReference type="Pfam" id="PF01090">
    <property type="entry name" value="Ribosomal_S19e"/>
    <property type="match status" value="1"/>
</dbReference>
<accession>A0A8C5QLS0</accession>
<dbReference type="PROSITE" id="PS00628">
    <property type="entry name" value="RIBOSOMAL_S19E"/>
    <property type="match status" value="1"/>
</dbReference>
<dbReference type="SMART" id="SM01413">
    <property type="entry name" value="Ribosomal_S19e"/>
    <property type="match status" value="1"/>
</dbReference>
<evidence type="ECO:0000256" key="2">
    <source>
        <dbReference type="ARBA" id="ARBA00022980"/>
    </source>
</evidence>
<dbReference type="InterPro" id="IPR036390">
    <property type="entry name" value="WH_DNA-bd_sf"/>
</dbReference>
<dbReference type="SUPFAM" id="SSF46785">
    <property type="entry name" value="Winged helix' DNA-binding domain"/>
    <property type="match status" value="1"/>
</dbReference>
<evidence type="ECO:0000313" key="6">
    <source>
        <dbReference type="Ensembl" id="ENSLLEP00000040094.1"/>
    </source>
</evidence>
<dbReference type="AlphaFoldDB" id="A0A8C5QLS0"/>
<dbReference type="InterPro" id="IPR001266">
    <property type="entry name" value="Ribosomal_eS19"/>
</dbReference>
<keyword evidence="2" id="KW-0689">Ribosomal protein</keyword>
<name>A0A8C5QLS0_9ANUR</name>
<organism evidence="6 7">
    <name type="scientific">Leptobrachium leishanense</name>
    <name type="common">Leishan spiny toad</name>
    <dbReference type="NCBI Taxonomy" id="445787"/>
    <lineage>
        <taxon>Eukaryota</taxon>
        <taxon>Metazoa</taxon>
        <taxon>Chordata</taxon>
        <taxon>Craniata</taxon>
        <taxon>Vertebrata</taxon>
        <taxon>Euteleostomi</taxon>
        <taxon>Amphibia</taxon>
        <taxon>Batrachia</taxon>
        <taxon>Anura</taxon>
        <taxon>Pelobatoidea</taxon>
        <taxon>Megophryidae</taxon>
        <taxon>Leptobrachium</taxon>
    </lineage>
</organism>
<dbReference type="Proteomes" id="UP000694569">
    <property type="component" value="Unplaced"/>
</dbReference>
<sequence>MRTEHGGVRLIPTRDLPAMDMNPELQRFHLVSCVHPATPQAPDIFINALELPSLPGYNRQPAHNILHPPGPFPGYQRCIRPGAAPGNPNPAAPPCIKQREKMPGVTVKDVNQQEFVRALSAFLKKSGKLKVPDWVDTVKFAKHKELAPYDENWFYIRVASTIRHLYLRGGAGVGSMTKMYGGRQRNSVMPSHFSRGSKSVARRVLQSLESLKMVEKDPYGFQQQARNNIKRE</sequence>
<reference evidence="6" key="1">
    <citation type="submission" date="2025-08" db="UniProtKB">
        <authorList>
            <consortium name="Ensembl"/>
        </authorList>
    </citation>
    <scope>IDENTIFICATION</scope>
</reference>
<dbReference type="GO" id="GO:0006412">
    <property type="term" value="P:translation"/>
    <property type="evidence" value="ECO:0007669"/>
    <property type="project" value="InterPro"/>
</dbReference>
<dbReference type="FunFam" id="1.10.10.10:FF:000118">
    <property type="entry name" value="40S ribosomal protein S19"/>
    <property type="match status" value="1"/>
</dbReference>
<comment type="similarity">
    <text evidence="1">Belongs to the eukaryotic ribosomal protein eS19 family.</text>
</comment>
<dbReference type="PANTHER" id="PTHR11710">
    <property type="entry name" value="40S RIBOSOMAL PROTEIN S19"/>
    <property type="match status" value="1"/>
</dbReference>
<dbReference type="GO" id="GO:0022627">
    <property type="term" value="C:cytosolic small ribosomal subunit"/>
    <property type="evidence" value="ECO:0007669"/>
    <property type="project" value="TreeGrafter"/>
</dbReference>